<dbReference type="Proteomes" id="UP000010931">
    <property type="component" value="Unassembled WGS sequence"/>
</dbReference>
<dbReference type="PATRIC" id="fig|698760.3.peg.9247"/>
<name>L7ETM7_STRT8</name>
<reference evidence="1 2" key="1">
    <citation type="journal article" date="2011" name="Plasmid">
        <title>Streptomyces turgidiscabies Car8 contains a modular pathogenicity island that shares virulence genes with other actinobacterial plant pathogens.</title>
        <authorList>
            <person name="Huguet-Tapia J.C."/>
            <person name="Badger J.H."/>
            <person name="Loria R."/>
            <person name="Pettis G.S."/>
        </authorList>
    </citation>
    <scope>NUCLEOTIDE SEQUENCE [LARGE SCALE GENOMIC DNA]</scope>
    <source>
        <strain evidence="1 2">Car8</strain>
    </source>
</reference>
<proteinExistence type="predicted"/>
<accession>L7ETM7</accession>
<comment type="caution">
    <text evidence="1">The sequence shown here is derived from an EMBL/GenBank/DDBJ whole genome shotgun (WGS) entry which is preliminary data.</text>
</comment>
<dbReference type="AlphaFoldDB" id="L7ETM7"/>
<dbReference type="EMBL" id="AEJB01000655">
    <property type="protein sequence ID" value="ELP61750.1"/>
    <property type="molecule type" value="Genomic_DNA"/>
</dbReference>
<gene>
    <name evidence="1" type="ORF">STRTUCAR8_06435</name>
</gene>
<organism evidence="1 2">
    <name type="scientific">Streptomyces turgidiscabies (strain Car8)</name>
    <dbReference type="NCBI Taxonomy" id="698760"/>
    <lineage>
        <taxon>Bacteria</taxon>
        <taxon>Bacillati</taxon>
        <taxon>Actinomycetota</taxon>
        <taxon>Actinomycetes</taxon>
        <taxon>Kitasatosporales</taxon>
        <taxon>Streptomycetaceae</taxon>
        <taxon>Streptomyces</taxon>
    </lineage>
</organism>
<keyword evidence="2" id="KW-1185">Reference proteome</keyword>
<sequence>MSDSYTPLFDPARDVAFLPLPVDRELKIARALLAEVAGKNIHSKDEMIRAAVALEGRMRSLVAALDAERGEGQ</sequence>
<evidence type="ECO:0000313" key="1">
    <source>
        <dbReference type="EMBL" id="ELP61750.1"/>
    </source>
</evidence>
<dbReference type="RefSeq" id="WP_006383340.1">
    <property type="nucleotide sequence ID" value="NZ_AEJB01000655.1"/>
</dbReference>
<dbReference type="GeneID" id="97400541"/>
<evidence type="ECO:0000313" key="2">
    <source>
        <dbReference type="Proteomes" id="UP000010931"/>
    </source>
</evidence>
<dbReference type="STRING" id="85558.T45_02303"/>
<protein>
    <submittedName>
        <fullName evidence="1">Uncharacterized protein</fullName>
    </submittedName>
</protein>